<feature type="compositionally biased region" description="Low complexity" evidence="1">
    <location>
        <begin position="61"/>
        <end position="78"/>
    </location>
</feature>
<reference evidence="2 3" key="1">
    <citation type="submission" date="2021-06" db="EMBL/GenBank/DDBJ databases">
        <title>Caerostris extrusa draft genome.</title>
        <authorList>
            <person name="Kono N."/>
            <person name="Arakawa K."/>
        </authorList>
    </citation>
    <scope>NUCLEOTIDE SEQUENCE [LARGE SCALE GENOMIC DNA]</scope>
</reference>
<dbReference type="EMBL" id="BPLR01016117">
    <property type="protein sequence ID" value="GIY81407.1"/>
    <property type="molecule type" value="Genomic_DNA"/>
</dbReference>
<evidence type="ECO:0000313" key="2">
    <source>
        <dbReference type="EMBL" id="GIY81407.1"/>
    </source>
</evidence>
<evidence type="ECO:0000256" key="1">
    <source>
        <dbReference type="SAM" id="MobiDB-lite"/>
    </source>
</evidence>
<feature type="region of interest" description="Disordered" evidence="1">
    <location>
        <begin position="1"/>
        <end position="31"/>
    </location>
</feature>
<feature type="region of interest" description="Disordered" evidence="1">
    <location>
        <begin position="314"/>
        <end position="343"/>
    </location>
</feature>
<name>A0AAV4WFJ3_CAEEX</name>
<dbReference type="Proteomes" id="UP001054945">
    <property type="component" value="Unassembled WGS sequence"/>
</dbReference>
<feature type="region of interest" description="Disordered" evidence="1">
    <location>
        <begin position="273"/>
        <end position="292"/>
    </location>
</feature>
<organism evidence="2 3">
    <name type="scientific">Caerostris extrusa</name>
    <name type="common">Bark spider</name>
    <name type="synonym">Caerostris bankana</name>
    <dbReference type="NCBI Taxonomy" id="172846"/>
    <lineage>
        <taxon>Eukaryota</taxon>
        <taxon>Metazoa</taxon>
        <taxon>Ecdysozoa</taxon>
        <taxon>Arthropoda</taxon>
        <taxon>Chelicerata</taxon>
        <taxon>Arachnida</taxon>
        <taxon>Araneae</taxon>
        <taxon>Araneomorphae</taxon>
        <taxon>Entelegynae</taxon>
        <taxon>Araneoidea</taxon>
        <taxon>Araneidae</taxon>
        <taxon>Caerostris</taxon>
    </lineage>
</organism>
<proteinExistence type="predicted"/>
<comment type="caution">
    <text evidence="2">The sequence shown here is derived from an EMBL/GenBank/DDBJ whole genome shotgun (WGS) entry which is preliminary data.</text>
</comment>
<keyword evidence="3" id="KW-1185">Reference proteome</keyword>
<sequence length="505" mass="55114">MSGSRGPRRGPAACCPWTAGSVPPPPPRRPLLLRRGEEQALPVATCQQVPREHEAGEEPARAAGQVQQPAQAPSPALPTCHIQRPTPSHHVDGGPLRPQQIQRKRAQAHPQRALRHATAVRLSPEACQQGPPATAGAPGEEGGRWASRGSRPPGHQCSQAAHRQTDHRLQQKRNGNDPQRGPSRHAYQAGDATPTSCSGAKASSSEGSRAERGGWAQRSSEAVKNNTQGSAGLLRHCYPIQSNGSASPTCGYPPSSRPIIDGAANYEPRYSKSGKLCPRVQEPRPMPPPVVMLRTGPLGTYPDAETLKRSEMAASYTRHQDRNGSTSSSDYDRQYRKSPSQGDISQQIFVETNSYSNGQSTIADHLAIPYRIPQVSPKNPRAIYDANSASNGMRKNHCRFPVPVPNHRRLPIITKTHLHRMVSRAGLYQLVQDLLETHPWITETEGRNRPRRITTNEVSCTSLEMPHVLAPPEMVYPLTRESSLPALKTMSFTPISSCRTIPPIS</sequence>
<feature type="compositionally biased region" description="Basic residues" evidence="1">
    <location>
        <begin position="102"/>
        <end position="115"/>
    </location>
</feature>
<protein>
    <submittedName>
        <fullName evidence="2">Uncharacterized protein</fullName>
    </submittedName>
</protein>
<feature type="compositionally biased region" description="Polar residues" evidence="1">
    <location>
        <begin position="217"/>
        <end position="228"/>
    </location>
</feature>
<feature type="compositionally biased region" description="Low complexity" evidence="1">
    <location>
        <begin position="196"/>
        <end position="207"/>
    </location>
</feature>
<dbReference type="AlphaFoldDB" id="A0AAV4WFJ3"/>
<feature type="region of interest" description="Disordered" evidence="1">
    <location>
        <begin position="46"/>
        <end position="228"/>
    </location>
</feature>
<accession>A0AAV4WFJ3</accession>
<evidence type="ECO:0000313" key="3">
    <source>
        <dbReference type="Proteomes" id="UP001054945"/>
    </source>
</evidence>
<gene>
    <name evidence="2" type="primary">AVEN_171896_1</name>
    <name evidence="2" type="ORF">CEXT_531581</name>
</gene>
<feature type="compositionally biased region" description="Basic and acidic residues" evidence="1">
    <location>
        <begin position="50"/>
        <end position="60"/>
    </location>
</feature>